<dbReference type="InterPro" id="IPR010207">
    <property type="entry name" value="Elect_transpt_cplx_RnfB/RsxB"/>
</dbReference>
<evidence type="ECO:0000256" key="2">
    <source>
        <dbReference type="ARBA" id="ARBA00022475"/>
    </source>
</evidence>
<dbReference type="SUPFAM" id="SSF54862">
    <property type="entry name" value="4Fe-4S ferredoxins"/>
    <property type="match status" value="1"/>
</dbReference>
<evidence type="ECO:0000256" key="7">
    <source>
        <dbReference type="ARBA" id="ARBA00022967"/>
    </source>
</evidence>
<dbReference type="PROSITE" id="PS51379">
    <property type="entry name" value="4FE4S_FER_2"/>
    <property type="match status" value="2"/>
</dbReference>
<keyword evidence="7" id="KW-1278">Translocase</keyword>
<dbReference type="GO" id="GO:0051539">
    <property type="term" value="F:4 iron, 4 sulfur cluster binding"/>
    <property type="evidence" value="ECO:0007669"/>
    <property type="project" value="UniProtKB-KW"/>
</dbReference>
<dbReference type="PANTHER" id="PTHR42859">
    <property type="entry name" value="OXIDOREDUCTASE"/>
    <property type="match status" value="1"/>
</dbReference>
<keyword evidence="8" id="KW-0249">Electron transport</keyword>
<keyword evidence="1" id="KW-0813">Transport</keyword>
<evidence type="ECO:0000259" key="13">
    <source>
        <dbReference type="PROSITE" id="PS51656"/>
    </source>
</evidence>
<keyword evidence="6" id="KW-0677">Repeat</keyword>
<dbReference type="AlphaFoldDB" id="A0AA36UJX3"/>
<evidence type="ECO:0000256" key="3">
    <source>
        <dbReference type="ARBA" id="ARBA00022485"/>
    </source>
</evidence>
<dbReference type="InterPro" id="IPR017896">
    <property type="entry name" value="4Fe4S_Fe-S-bd"/>
</dbReference>
<accession>A0AA36UJX3</accession>
<evidence type="ECO:0000313" key="15">
    <source>
        <dbReference type="Proteomes" id="UP000004982"/>
    </source>
</evidence>
<evidence type="ECO:0000256" key="4">
    <source>
        <dbReference type="ARBA" id="ARBA00022519"/>
    </source>
</evidence>
<keyword evidence="10" id="KW-0411">Iron-sulfur</keyword>
<evidence type="ECO:0000256" key="5">
    <source>
        <dbReference type="ARBA" id="ARBA00022723"/>
    </source>
</evidence>
<keyword evidence="9" id="KW-0408">Iron</keyword>
<feature type="domain" description="4Fe-4S ferredoxin-type" evidence="12">
    <location>
        <begin position="133"/>
        <end position="162"/>
    </location>
</feature>
<dbReference type="PROSITE" id="PS00198">
    <property type="entry name" value="4FE4S_FER_1"/>
    <property type="match status" value="1"/>
</dbReference>
<dbReference type="Proteomes" id="UP000004982">
    <property type="component" value="Unassembled WGS sequence"/>
</dbReference>
<evidence type="ECO:0000256" key="11">
    <source>
        <dbReference type="ARBA" id="ARBA00023136"/>
    </source>
</evidence>
<evidence type="ECO:0000259" key="12">
    <source>
        <dbReference type="PROSITE" id="PS51379"/>
    </source>
</evidence>
<evidence type="ECO:0000256" key="9">
    <source>
        <dbReference type="ARBA" id="ARBA00023004"/>
    </source>
</evidence>
<gene>
    <name evidence="14" type="ORF">HMPREF9418_1087</name>
</gene>
<protein>
    <submittedName>
        <fullName evidence="14">Iron-sulfur cluster-binding protein</fullName>
    </submittedName>
</protein>
<dbReference type="GO" id="GO:0009055">
    <property type="term" value="F:electron transfer activity"/>
    <property type="evidence" value="ECO:0007669"/>
    <property type="project" value="InterPro"/>
</dbReference>
<name>A0AA36UJX3_9NEIS</name>
<keyword evidence="4" id="KW-0997">Cell inner membrane</keyword>
<dbReference type="NCBIfam" id="TIGR01944">
    <property type="entry name" value="rnfB"/>
    <property type="match status" value="1"/>
</dbReference>
<dbReference type="InterPro" id="IPR017900">
    <property type="entry name" value="4Fe4S_Fe_S_CS"/>
</dbReference>
<keyword evidence="2" id="KW-1003">Cell membrane</keyword>
<evidence type="ECO:0000256" key="10">
    <source>
        <dbReference type="ARBA" id="ARBA00023014"/>
    </source>
</evidence>
<dbReference type="Pfam" id="PF14697">
    <property type="entry name" value="Fer4_21"/>
    <property type="match status" value="1"/>
</dbReference>
<dbReference type="InterPro" id="IPR007202">
    <property type="entry name" value="4Fe-4S_dom"/>
</dbReference>
<keyword evidence="5" id="KW-0479">Metal-binding</keyword>
<keyword evidence="3" id="KW-0004">4Fe-4S</keyword>
<evidence type="ECO:0000256" key="8">
    <source>
        <dbReference type="ARBA" id="ARBA00022982"/>
    </source>
</evidence>
<comment type="caution">
    <text evidence="14">The sequence shown here is derived from an EMBL/GenBank/DDBJ whole genome shotgun (WGS) entry which is preliminary data.</text>
</comment>
<dbReference type="Gene3D" id="3.30.70.20">
    <property type="match status" value="1"/>
</dbReference>
<evidence type="ECO:0000313" key="14">
    <source>
        <dbReference type="EMBL" id="EGQ77374.1"/>
    </source>
</evidence>
<dbReference type="EMBL" id="AFQE01000050">
    <property type="protein sequence ID" value="EGQ77374.1"/>
    <property type="molecule type" value="Genomic_DNA"/>
</dbReference>
<evidence type="ECO:0000256" key="6">
    <source>
        <dbReference type="ARBA" id="ARBA00022737"/>
    </source>
</evidence>
<dbReference type="InterPro" id="IPR050294">
    <property type="entry name" value="RnfB_subfamily"/>
</dbReference>
<reference evidence="14 15" key="1">
    <citation type="submission" date="2011-05" db="EMBL/GenBank/DDBJ databases">
        <authorList>
            <person name="Muzny D."/>
            <person name="Qin X."/>
            <person name="Deng J."/>
            <person name="Jiang H."/>
            <person name="Liu Y."/>
            <person name="Qu J."/>
            <person name="Song X.-Z."/>
            <person name="Zhang L."/>
            <person name="Thornton R."/>
            <person name="Coyle M."/>
            <person name="Francisco L."/>
            <person name="Jackson L."/>
            <person name="Javaid M."/>
            <person name="Korchina V."/>
            <person name="Kovar C."/>
            <person name="Mata R."/>
            <person name="Mathew T."/>
            <person name="Ngo R."/>
            <person name="Nguyen L."/>
            <person name="Nguyen N."/>
            <person name="Okwuonu G."/>
            <person name="Ongeri F."/>
            <person name="Pham C."/>
            <person name="Simmons D."/>
            <person name="Wilczek-Boney K."/>
            <person name="Hale W."/>
            <person name="Jakkamsetti A."/>
            <person name="Pham P."/>
            <person name="Ruth R."/>
            <person name="San Lucas F."/>
            <person name="Warren J."/>
            <person name="Zhang J."/>
            <person name="Zhao Z."/>
            <person name="Zhou C."/>
            <person name="Zhu D."/>
            <person name="Lee S."/>
            <person name="Bess C."/>
            <person name="Blankenburg K."/>
            <person name="Forbes L."/>
            <person name="Fu Q."/>
            <person name="Gubbala S."/>
            <person name="Hirani K."/>
            <person name="Jayaseelan J.C."/>
            <person name="Lara F."/>
            <person name="Munidasa M."/>
            <person name="Palculict T."/>
            <person name="Patil S."/>
            <person name="Pu L.-L."/>
            <person name="Saada N."/>
            <person name="Tang L."/>
            <person name="Weissenberger G."/>
            <person name="Zhu Y."/>
            <person name="Hemphill L."/>
            <person name="Shang Y."/>
            <person name="Youmans B."/>
            <person name="Ayvaz T."/>
            <person name="Ross M."/>
            <person name="Santibanez J."/>
            <person name="Aqrawi P."/>
            <person name="Gross S."/>
            <person name="Joshi V."/>
            <person name="Fowler G."/>
            <person name="Nazareth L."/>
            <person name="Reid J."/>
            <person name="Worley K."/>
            <person name="Petrosino J."/>
            <person name="Highlander S."/>
            <person name="Gibbs R."/>
        </authorList>
    </citation>
    <scope>NUCLEOTIDE SEQUENCE [LARGE SCALE GENOMIC DNA]</scope>
    <source>
        <strain evidence="14 15">ATCC 33926</strain>
    </source>
</reference>
<feature type="domain" description="4Fe-4S ferredoxin-type" evidence="12">
    <location>
        <begin position="103"/>
        <end position="132"/>
    </location>
</feature>
<dbReference type="GO" id="GO:0046872">
    <property type="term" value="F:metal ion binding"/>
    <property type="evidence" value="ECO:0007669"/>
    <property type="project" value="UniProtKB-KW"/>
</dbReference>
<organism evidence="14 15">
    <name type="scientific">Neisseria macacae ATCC 33926</name>
    <dbReference type="NCBI Taxonomy" id="997348"/>
    <lineage>
        <taxon>Bacteria</taxon>
        <taxon>Pseudomonadati</taxon>
        <taxon>Pseudomonadota</taxon>
        <taxon>Betaproteobacteria</taxon>
        <taxon>Neisseriales</taxon>
        <taxon>Neisseriaceae</taxon>
        <taxon>Neisseria</taxon>
    </lineage>
</organism>
<evidence type="ECO:0000256" key="1">
    <source>
        <dbReference type="ARBA" id="ARBA00022448"/>
    </source>
</evidence>
<dbReference type="PANTHER" id="PTHR42859:SF3">
    <property type="entry name" value="ION-TRANSLOCATING OXIDOREDUCTASE COMPLEX SUBUNIT B"/>
    <property type="match status" value="1"/>
</dbReference>
<dbReference type="PROSITE" id="PS51656">
    <property type="entry name" value="4FE4S"/>
    <property type="match status" value="1"/>
</dbReference>
<keyword evidence="11" id="KW-0472">Membrane</keyword>
<dbReference type="Gene3D" id="1.10.15.40">
    <property type="entry name" value="Electron transport complex subunit B, putative Fe-S cluster"/>
    <property type="match status" value="1"/>
</dbReference>
<sequence length="314" mass="34554">MKFSDDLIYFGLGFPAFRFPIKYTLSILTLSAMPTDLQAINRLLPQTQCRECGYQGCLPYAQALLHEDAPVNLCAPGGEAVMVDIAALLGKPRVAPVKTQPKAVALIDEAACIGCTACIRACPVDAIMGASKFMHTVISDECTGCGLCLPPCPVDCIDMIPSKQEYLPAARSLSRSSEARFAAAEHAQSRFDWHTERKARDEAERKAMLAEREAAVKAKQAQIQAETQAAAKPAFNPMDLIAKAMAKAQSQQDKLVASDNREAFKNRQIEEAKERAELRRAQRDVKYGNEEEKAAALAYLRRYKAEQEAAKEIR</sequence>
<proteinExistence type="predicted"/>
<feature type="domain" description="4Fe-4S" evidence="13">
    <location>
        <begin position="31"/>
        <end position="91"/>
    </location>
</feature>
<dbReference type="Pfam" id="PF04060">
    <property type="entry name" value="FeS"/>
    <property type="match status" value="1"/>
</dbReference>